<dbReference type="GO" id="GO:0000813">
    <property type="term" value="C:ESCRT I complex"/>
    <property type="evidence" value="ECO:0007669"/>
    <property type="project" value="InterPro"/>
</dbReference>
<evidence type="ECO:0000256" key="1">
    <source>
        <dbReference type="SAM" id="MobiDB-lite"/>
    </source>
</evidence>
<dbReference type="OrthoDB" id="2018023at2759"/>
<dbReference type="InterPro" id="IPR038870">
    <property type="entry name" value="UBAP1"/>
</dbReference>
<evidence type="ECO:0000259" key="2">
    <source>
        <dbReference type="PROSITE" id="PS50030"/>
    </source>
</evidence>
<evidence type="ECO:0000313" key="5">
    <source>
        <dbReference type="WBParaSite" id="HNAJ_0000745701-mRNA-1"/>
    </source>
</evidence>
<evidence type="ECO:0000313" key="3">
    <source>
        <dbReference type="EMBL" id="VDO03313.1"/>
    </source>
</evidence>
<reference evidence="5" key="1">
    <citation type="submission" date="2017-02" db="UniProtKB">
        <authorList>
            <consortium name="WormBaseParasite"/>
        </authorList>
    </citation>
    <scope>IDENTIFICATION</scope>
</reference>
<dbReference type="PANTHER" id="PTHR15960">
    <property type="entry name" value="LD44032P"/>
    <property type="match status" value="1"/>
</dbReference>
<dbReference type="EMBL" id="UZAE01012056">
    <property type="protein sequence ID" value="VDO03313.1"/>
    <property type="molecule type" value="Genomic_DNA"/>
</dbReference>
<sequence length="501" mass="56529">MNYKASKDIPWGPSMLMGVQFVFKDKRVVVPDLPPKFTSVQNSTNKYELNFDYERKILKDYEATEERERRRLKKNTQAEGTAKADLAEMKESSIPVVPHLTPIEPEKSVTSSTESTRKAPVKVDSSILEDFEFRALRDDPFIAAELGTINDLEELRDVLASMQTTEPVESKKTNMYKILKNISFPHLSLDESIPNQNVNKSSAPSSQPNLFGTSHQPILTCDTSERASYSNNIANENDMISRPSHSRNANASPIKFELESDTTKSENERQTRSIDSDCGSLSSVSLQKEPFYRSTPSFQSVTHIPIPMGNEIQNQNRSRHVSESFLIESPIEEECQPDDPPVVQRVVKMGFKRRKALALYKVVTKHEVSVSENSMISQLCNWNELEDKGLEPTVCFASVVFAPNDLEKAFKFGTMVSELCEMGFPIDSVLTAVRTSNMSKEEAVMHLLDPNANSSNATPPRQHSSHHHYPHLLESLSTQGISRKSKKKEKKSYLSYLHAKH</sequence>
<evidence type="ECO:0000313" key="4">
    <source>
        <dbReference type="Proteomes" id="UP000278807"/>
    </source>
</evidence>
<dbReference type="PROSITE" id="PS50030">
    <property type="entry name" value="UBA"/>
    <property type="match status" value="1"/>
</dbReference>
<dbReference type="WBParaSite" id="HNAJ_0000745701-mRNA-1">
    <property type="protein sequence ID" value="HNAJ_0000745701-mRNA-1"/>
    <property type="gene ID" value="HNAJ_0000745701"/>
</dbReference>
<feature type="region of interest" description="Disordered" evidence="1">
    <location>
        <begin position="476"/>
        <end position="501"/>
    </location>
</feature>
<accession>A0A0R3TK06</accession>
<feature type="domain" description="UBA" evidence="2">
    <location>
        <begin position="405"/>
        <end position="450"/>
    </location>
</feature>
<keyword evidence="4" id="KW-1185">Reference proteome</keyword>
<reference evidence="3 4" key="2">
    <citation type="submission" date="2018-11" db="EMBL/GenBank/DDBJ databases">
        <authorList>
            <consortium name="Pathogen Informatics"/>
        </authorList>
    </citation>
    <scope>NUCLEOTIDE SEQUENCE [LARGE SCALE GENOMIC DNA]</scope>
</reference>
<dbReference type="GO" id="GO:0043162">
    <property type="term" value="P:ubiquitin-dependent protein catabolic process via the multivesicular body sorting pathway"/>
    <property type="evidence" value="ECO:0007669"/>
    <property type="project" value="InterPro"/>
</dbReference>
<proteinExistence type="predicted"/>
<gene>
    <name evidence="3" type="ORF">HNAJ_LOCUS7453</name>
</gene>
<organism evidence="5">
    <name type="scientific">Rodentolepis nana</name>
    <name type="common">Dwarf tapeworm</name>
    <name type="synonym">Hymenolepis nana</name>
    <dbReference type="NCBI Taxonomy" id="102285"/>
    <lineage>
        <taxon>Eukaryota</taxon>
        <taxon>Metazoa</taxon>
        <taxon>Spiralia</taxon>
        <taxon>Lophotrochozoa</taxon>
        <taxon>Platyhelminthes</taxon>
        <taxon>Cestoda</taxon>
        <taxon>Eucestoda</taxon>
        <taxon>Cyclophyllidea</taxon>
        <taxon>Hymenolepididae</taxon>
        <taxon>Rodentolepis</taxon>
    </lineage>
</organism>
<name>A0A0R3TK06_RODNA</name>
<feature type="region of interest" description="Disordered" evidence="1">
    <location>
        <begin position="236"/>
        <end position="280"/>
    </location>
</feature>
<feature type="compositionally biased region" description="Basic and acidic residues" evidence="1">
    <location>
        <begin position="256"/>
        <end position="275"/>
    </location>
</feature>
<dbReference type="Proteomes" id="UP000278807">
    <property type="component" value="Unassembled WGS sequence"/>
</dbReference>
<dbReference type="AlphaFoldDB" id="A0A0R3TK06"/>
<dbReference type="Gene3D" id="1.20.120.1920">
    <property type="entry name" value="UBAP1 SOUBA domain"/>
    <property type="match status" value="1"/>
</dbReference>
<dbReference type="SUPFAM" id="SSF46934">
    <property type="entry name" value="UBA-like"/>
    <property type="match status" value="1"/>
</dbReference>
<dbReference type="GO" id="GO:0043130">
    <property type="term" value="F:ubiquitin binding"/>
    <property type="evidence" value="ECO:0007669"/>
    <property type="project" value="InterPro"/>
</dbReference>
<dbReference type="InterPro" id="IPR015940">
    <property type="entry name" value="UBA"/>
</dbReference>
<feature type="region of interest" description="Disordered" evidence="1">
    <location>
        <begin position="65"/>
        <end position="119"/>
    </location>
</feature>
<dbReference type="PANTHER" id="PTHR15960:SF5">
    <property type="entry name" value="LD44032P"/>
    <property type="match status" value="1"/>
</dbReference>
<dbReference type="InterPro" id="IPR009060">
    <property type="entry name" value="UBA-like_sf"/>
</dbReference>
<protein>
    <submittedName>
        <fullName evidence="5">UBA domain-containing protein</fullName>
    </submittedName>
</protein>
<dbReference type="InterPro" id="IPR042575">
    <property type="entry name" value="UBAP1_C"/>
</dbReference>